<organism evidence="1">
    <name type="scientific">Syrmaticus reevesii CRESS-DNA-virus sp</name>
    <dbReference type="NCBI Taxonomy" id="2815059"/>
    <lineage>
        <taxon>Viruses</taxon>
        <taxon>Monodnaviria</taxon>
        <taxon>Shotokuvirae</taxon>
        <taxon>Cressdnaviricota</taxon>
    </lineage>
</organism>
<sequence>MPSSFVVWDFTINNVDDWPWEAVKRKLKMYCKKWCFQKEKVTREHWQGRVSLKVRKSTRELVQREMDVDWYFTLTSTENRDNAFYCMKTESRIDGPWADTDVEIYIPRQYRMLADGLRPFQREIYDSREVFEPRKVNVIYDPKGCTGKSTLASWMECQQVAIDMPPCNDGEKLISALCDICMATENRAPGVVFVDLPRSMDQKKLFGLYTAIEQIKKGKLYDFRYSYKTWWIDSPQIWVFCNSMPELGYVSRDRWKFFQVSAEFALVEMSHAEIATALESESDGAASS</sequence>
<dbReference type="Gene3D" id="3.40.1310.20">
    <property type="match status" value="1"/>
</dbReference>
<reference evidence="1" key="1">
    <citation type="submission" date="2020-10" db="EMBL/GenBank/DDBJ databases">
        <title>CRESS DNA virus dark matter in the feces of wild birds.</title>
        <authorList>
            <person name="Yang S."/>
            <person name="Zhang W."/>
        </authorList>
    </citation>
    <scope>NUCLEOTIDE SEQUENCE</scope>
    <source>
        <strain evidence="1">Phe68cre13</strain>
    </source>
</reference>
<protein>
    <submittedName>
        <fullName evidence="1">Replication-associated protein</fullName>
    </submittedName>
</protein>
<dbReference type="EMBL" id="MW182791">
    <property type="protein sequence ID" value="QTE03439.1"/>
    <property type="molecule type" value="Genomic_DNA"/>
</dbReference>
<accession>A0A8A4XCN7</accession>
<evidence type="ECO:0000313" key="1">
    <source>
        <dbReference type="EMBL" id="QTE03439.1"/>
    </source>
</evidence>
<proteinExistence type="predicted"/>
<name>A0A8A4XCN7_9VIRU</name>